<feature type="transmembrane region" description="Helical" evidence="1">
    <location>
        <begin position="40"/>
        <end position="62"/>
    </location>
</feature>
<dbReference type="InParanoid" id="D1C9G2"/>
<gene>
    <name evidence="2" type="ordered locus">Sthe_3054</name>
</gene>
<evidence type="ECO:0000256" key="1">
    <source>
        <dbReference type="SAM" id="Phobius"/>
    </source>
</evidence>
<dbReference type="Proteomes" id="UP000002027">
    <property type="component" value="Chromosome 2"/>
</dbReference>
<evidence type="ECO:0000313" key="2">
    <source>
        <dbReference type="EMBL" id="ACZ40455.1"/>
    </source>
</evidence>
<name>D1C9G2_SPHTD</name>
<dbReference type="AlphaFoldDB" id="D1C9G2"/>
<dbReference type="KEGG" id="sti:Sthe_3054"/>
<protein>
    <submittedName>
        <fullName evidence="2">Uncharacterized protein</fullName>
    </submittedName>
</protein>
<feature type="transmembrane region" description="Helical" evidence="1">
    <location>
        <begin position="12"/>
        <end position="34"/>
    </location>
</feature>
<keyword evidence="1" id="KW-0812">Transmembrane</keyword>
<dbReference type="HOGENOM" id="CLU_2847596_0_0_0"/>
<reference evidence="3" key="1">
    <citation type="submission" date="2009-11" db="EMBL/GenBank/DDBJ databases">
        <title>The complete chromosome 2 of Sphaerobacter thermophilus DSM 20745.</title>
        <authorList>
            <person name="Lucas S."/>
            <person name="Copeland A."/>
            <person name="Lapidus A."/>
            <person name="Glavina del Rio T."/>
            <person name="Dalin E."/>
            <person name="Tice H."/>
            <person name="Bruce D."/>
            <person name="Goodwin L."/>
            <person name="Pitluck S."/>
            <person name="Kyrpides N."/>
            <person name="Mavromatis K."/>
            <person name="Ivanova N."/>
            <person name="Mikhailova N."/>
            <person name="LaButti K.M."/>
            <person name="Clum A."/>
            <person name="Sun H.I."/>
            <person name="Brettin T."/>
            <person name="Detter J.C."/>
            <person name="Han C."/>
            <person name="Larimer F."/>
            <person name="Land M."/>
            <person name="Hauser L."/>
            <person name="Markowitz V."/>
            <person name="Cheng J.F."/>
            <person name="Hugenholtz P."/>
            <person name="Woyke T."/>
            <person name="Wu D."/>
            <person name="Steenblock K."/>
            <person name="Schneider S."/>
            <person name="Pukall R."/>
            <person name="Goeker M."/>
            <person name="Klenk H.P."/>
            <person name="Eisen J.A."/>
        </authorList>
    </citation>
    <scope>NUCLEOTIDE SEQUENCE [LARGE SCALE GENOMIC DNA]</scope>
    <source>
        <strain evidence="3">ATCC 49802 / DSM 20745 / S 6022</strain>
    </source>
</reference>
<evidence type="ECO:0000313" key="3">
    <source>
        <dbReference type="Proteomes" id="UP000002027"/>
    </source>
</evidence>
<sequence>MEKPGTDLERALRTYLIGAVIVWVGLIAATAILLRGSDEFPIMLTILGGGAVWFVVIVPTMLRSR</sequence>
<keyword evidence="3" id="KW-1185">Reference proteome</keyword>
<reference evidence="2 3" key="2">
    <citation type="journal article" date="2010" name="Stand. Genomic Sci.">
        <title>Complete genome sequence of Desulfohalobium retbaense type strain (HR(100)).</title>
        <authorList>
            <person name="Spring S."/>
            <person name="Nolan M."/>
            <person name="Lapidus A."/>
            <person name="Glavina Del Rio T."/>
            <person name="Copeland A."/>
            <person name="Tice H."/>
            <person name="Cheng J.F."/>
            <person name="Lucas S."/>
            <person name="Land M."/>
            <person name="Chen F."/>
            <person name="Bruce D."/>
            <person name="Goodwin L."/>
            <person name="Pitluck S."/>
            <person name="Ivanova N."/>
            <person name="Mavromatis K."/>
            <person name="Mikhailova N."/>
            <person name="Pati A."/>
            <person name="Chen A."/>
            <person name="Palaniappan K."/>
            <person name="Hauser L."/>
            <person name="Chang Y.J."/>
            <person name="Jeffries C.D."/>
            <person name="Munk C."/>
            <person name="Kiss H."/>
            <person name="Chain P."/>
            <person name="Han C."/>
            <person name="Brettin T."/>
            <person name="Detter J.C."/>
            <person name="Schuler E."/>
            <person name="Goker M."/>
            <person name="Rohde M."/>
            <person name="Bristow J."/>
            <person name="Eisen J.A."/>
            <person name="Markowitz V."/>
            <person name="Hugenholtz P."/>
            <person name="Kyrpides N.C."/>
            <person name="Klenk H.P."/>
        </authorList>
    </citation>
    <scope>NUCLEOTIDE SEQUENCE [LARGE SCALE GENOMIC DNA]</scope>
    <source>
        <strain evidence="3">ATCC 49802 / DSM 20745 / S 6022</strain>
    </source>
</reference>
<accession>D1C9G2</accession>
<keyword evidence="1" id="KW-1133">Transmembrane helix</keyword>
<dbReference type="EMBL" id="CP001824">
    <property type="protein sequence ID" value="ACZ40455.1"/>
    <property type="molecule type" value="Genomic_DNA"/>
</dbReference>
<dbReference type="STRING" id="479434.Sthe_3054"/>
<dbReference type="RefSeq" id="WP_012873490.1">
    <property type="nucleotide sequence ID" value="NC_013524.1"/>
</dbReference>
<keyword evidence="1" id="KW-0472">Membrane</keyword>
<proteinExistence type="predicted"/>
<organism evidence="2 3">
    <name type="scientific">Sphaerobacter thermophilus (strain ATCC 49802 / DSM 20745 / KCCM 41009 / NCIMB 13125 / S 6022)</name>
    <dbReference type="NCBI Taxonomy" id="479434"/>
    <lineage>
        <taxon>Bacteria</taxon>
        <taxon>Pseudomonadati</taxon>
        <taxon>Thermomicrobiota</taxon>
        <taxon>Thermomicrobia</taxon>
        <taxon>Sphaerobacterales</taxon>
        <taxon>Sphaerobacterineae</taxon>
        <taxon>Sphaerobacteraceae</taxon>
        <taxon>Sphaerobacter</taxon>
    </lineage>
</organism>